<evidence type="ECO:0000313" key="2">
    <source>
        <dbReference type="EMBL" id="KAJ5084103.1"/>
    </source>
</evidence>
<comment type="caution">
    <text evidence="2">The sequence shown here is derived from an EMBL/GenBank/DDBJ whole genome shotgun (WGS) entry which is preliminary data.</text>
</comment>
<dbReference type="GeneID" id="81398376"/>
<reference evidence="2" key="1">
    <citation type="submission" date="2022-11" db="EMBL/GenBank/DDBJ databases">
        <authorList>
            <person name="Petersen C."/>
        </authorList>
    </citation>
    <scope>NUCLEOTIDE SEQUENCE</scope>
    <source>
        <strain evidence="2">IBT 34128</strain>
    </source>
</reference>
<evidence type="ECO:0000313" key="3">
    <source>
        <dbReference type="Proteomes" id="UP001141434"/>
    </source>
</evidence>
<keyword evidence="1" id="KW-0732">Signal</keyword>
<keyword evidence="3" id="KW-1185">Reference proteome</keyword>
<evidence type="ECO:0000256" key="1">
    <source>
        <dbReference type="SAM" id="SignalP"/>
    </source>
</evidence>
<evidence type="ECO:0008006" key="4">
    <source>
        <dbReference type="Google" id="ProtNLM"/>
    </source>
</evidence>
<dbReference type="RefSeq" id="XP_056507500.1">
    <property type="nucleotide sequence ID" value="XM_056659207.1"/>
</dbReference>
<protein>
    <recommendedName>
        <fullName evidence="4">Cyanovirin-N domain-containing protein</fullName>
    </recommendedName>
</protein>
<sequence length="107" mass="11518">MKFNLVLLPALTLVAGAVADCVWHESILMSKGERDQLSLEVKCPPPQNDGDVYTKGDLNLNHCLVTKSNGKIGAQKDGDAFNSIPANACYVEDNKTLDCGDWGSLPI</sequence>
<dbReference type="EMBL" id="JAPMSZ010000011">
    <property type="protein sequence ID" value="KAJ5084103.1"/>
    <property type="molecule type" value="Genomic_DNA"/>
</dbReference>
<name>A0A9W9JWG5_9EURO</name>
<dbReference type="Proteomes" id="UP001141434">
    <property type="component" value="Unassembled WGS sequence"/>
</dbReference>
<accession>A0A9W9JWG5</accession>
<feature type="chain" id="PRO_5040896206" description="Cyanovirin-N domain-containing protein" evidence="1">
    <location>
        <begin position="20"/>
        <end position="107"/>
    </location>
</feature>
<proteinExistence type="predicted"/>
<reference evidence="2" key="2">
    <citation type="journal article" date="2023" name="IMA Fungus">
        <title>Comparative genomic study of the Penicillium genus elucidates a diverse pangenome and 15 lateral gene transfer events.</title>
        <authorList>
            <person name="Petersen C."/>
            <person name="Sorensen T."/>
            <person name="Nielsen M.R."/>
            <person name="Sondergaard T.E."/>
            <person name="Sorensen J.L."/>
            <person name="Fitzpatrick D.A."/>
            <person name="Frisvad J.C."/>
            <person name="Nielsen K.L."/>
        </authorList>
    </citation>
    <scope>NUCLEOTIDE SEQUENCE</scope>
    <source>
        <strain evidence="2">IBT 34128</strain>
    </source>
</reference>
<dbReference type="AlphaFoldDB" id="A0A9W9JWG5"/>
<organism evidence="2 3">
    <name type="scientific">Penicillium alfredii</name>
    <dbReference type="NCBI Taxonomy" id="1506179"/>
    <lineage>
        <taxon>Eukaryota</taxon>
        <taxon>Fungi</taxon>
        <taxon>Dikarya</taxon>
        <taxon>Ascomycota</taxon>
        <taxon>Pezizomycotina</taxon>
        <taxon>Eurotiomycetes</taxon>
        <taxon>Eurotiomycetidae</taxon>
        <taxon>Eurotiales</taxon>
        <taxon>Aspergillaceae</taxon>
        <taxon>Penicillium</taxon>
    </lineage>
</organism>
<gene>
    <name evidence="2" type="ORF">NUU61_008682</name>
</gene>
<feature type="signal peptide" evidence="1">
    <location>
        <begin position="1"/>
        <end position="19"/>
    </location>
</feature>